<accession>A0ABR3FWA8</accession>
<reference evidence="2 3" key="1">
    <citation type="submission" date="2024-02" db="EMBL/GenBank/DDBJ databases">
        <title>A draft genome for the cacao thread blight pathogen Marasmius crinis-equi.</title>
        <authorList>
            <person name="Cohen S.P."/>
            <person name="Baruah I.K."/>
            <person name="Amoako-Attah I."/>
            <person name="Bukari Y."/>
            <person name="Meinhardt L.W."/>
            <person name="Bailey B.A."/>
        </authorList>
    </citation>
    <scope>NUCLEOTIDE SEQUENCE [LARGE SCALE GENOMIC DNA]</scope>
    <source>
        <strain evidence="2 3">GH-76</strain>
    </source>
</reference>
<evidence type="ECO:0000256" key="1">
    <source>
        <dbReference type="SAM" id="MobiDB-lite"/>
    </source>
</evidence>
<organism evidence="2 3">
    <name type="scientific">Marasmius crinis-equi</name>
    <dbReference type="NCBI Taxonomy" id="585013"/>
    <lineage>
        <taxon>Eukaryota</taxon>
        <taxon>Fungi</taxon>
        <taxon>Dikarya</taxon>
        <taxon>Basidiomycota</taxon>
        <taxon>Agaricomycotina</taxon>
        <taxon>Agaricomycetes</taxon>
        <taxon>Agaricomycetidae</taxon>
        <taxon>Agaricales</taxon>
        <taxon>Marasmiineae</taxon>
        <taxon>Marasmiaceae</taxon>
        <taxon>Marasmius</taxon>
    </lineage>
</organism>
<evidence type="ECO:0000313" key="3">
    <source>
        <dbReference type="Proteomes" id="UP001465976"/>
    </source>
</evidence>
<gene>
    <name evidence="2" type="ORF">V5O48_002304</name>
</gene>
<feature type="region of interest" description="Disordered" evidence="1">
    <location>
        <begin position="247"/>
        <end position="294"/>
    </location>
</feature>
<evidence type="ECO:0000313" key="2">
    <source>
        <dbReference type="EMBL" id="KAL0579674.1"/>
    </source>
</evidence>
<sequence length="547" mass="59399">MATLWPPALNCGDPTKIIAANVTLSFQGETLPFFSTGPCTFPVHQLDQFVIQGHTAIYAHSLFFSLSASFATQHVVGLDHIHPVIEDILLAKDCHQSELGVMRYPSKDPSLCPIAICTPIADLALEAFGSTPPAVIFRSMHEDLPHYIMDITIPVLSRWCTTIDVQPVVQALDDNSLSDHALAHILGLYSHSLSPDSPSISSSPPDTFSAALSDAVADALSDVVSDMFSDTSSDAFYFDTIANASPNGSAETPVNAYPDASAETPVNAFPDASVETPVDASSDASTGTPANASPDMSLDASLDAFCDDASYDVVDITSSDDVSASPRPSVSTLSECSWDSLSESSWDHLLSDSDEEMDTVALPNPAHTCVILAATESDRAVVWAYSFEEACLREEIDYTSAVYTDSKTRPLYEQILLVRRALNVMEGLGARVMATDGRRWKVQDLGALEFADGTVHEYSSLLHNKLRWNISTFNIKLDLYRKVKVLTGMDWNPAVSVAAHSNLYNIWVQMIELWDWVESGDESLSPPSSLTQQAVTSSLAQLRMCLW</sequence>
<protein>
    <submittedName>
        <fullName evidence="2">Uncharacterized protein</fullName>
    </submittedName>
</protein>
<feature type="compositionally biased region" description="Polar residues" evidence="1">
    <location>
        <begin position="282"/>
        <end position="291"/>
    </location>
</feature>
<keyword evidence="3" id="KW-1185">Reference proteome</keyword>
<dbReference type="EMBL" id="JBAHYK010000051">
    <property type="protein sequence ID" value="KAL0579674.1"/>
    <property type="molecule type" value="Genomic_DNA"/>
</dbReference>
<proteinExistence type="predicted"/>
<comment type="caution">
    <text evidence="2">The sequence shown here is derived from an EMBL/GenBank/DDBJ whole genome shotgun (WGS) entry which is preliminary data.</text>
</comment>
<name>A0ABR3FWA8_9AGAR</name>
<dbReference type="Proteomes" id="UP001465976">
    <property type="component" value="Unassembled WGS sequence"/>
</dbReference>